<dbReference type="Gene3D" id="1.10.150.130">
    <property type="match status" value="1"/>
</dbReference>
<evidence type="ECO:0000259" key="6">
    <source>
        <dbReference type="PROSITE" id="PS51898"/>
    </source>
</evidence>
<dbReference type="Pfam" id="PF14657">
    <property type="entry name" value="Arm-DNA-bind_4"/>
    <property type="match status" value="1"/>
</dbReference>
<dbReference type="EMBL" id="QWVS01000013">
    <property type="protein sequence ID" value="RID87090.1"/>
    <property type="molecule type" value="Genomic_DNA"/>
</dbReference>
<comment type="similarity">
    <text evidence="1">Belongs to the 'phage' integrase family.</text>
</comment>
<evidence type="ECO:0000256" key="1">
    <source>
        <dbReference type="ARBA" id="ARBA00008857"/>
    </source>
</evidence>
<evidence type="ECO:0000313" key="8">
    <source>
        <dbReference type="EMBL" id="RID87090.1"/>
    </source>
</evidence>
<dbReference type="PANTHER" id="PTHR30349">
    <property type="entry name" value="PHAGE INTEGRASE-RELATED"/>
    <property type="match status" value="1"/>
</dbReference>
<dbReference type="Pfam" id="PF14659">
    <property type="entry name" value="Phage_int_SAM_3"/>
    <property type="match status" value="1"/>
</dbReference>
<keyword evidence="2" id="KW-0229">DNA integration</keyword>
<dbReference type="PROSITE" id="PS51898">
    <property type="entry name" value="TYR_RECOMBINASE"/>
    <property type="match status" value="1"/>
</dbReference>
<dbReference type="InterPro" id="IPR004107">
    <property type="entry name" value="Integrase_SAM-like_N"/>
</dbReference>
<dbReference type="GO" id="GO:0015074">
    <property type="term" value="P:DNA integration"/>
    <property type="evidence" value="ECO:0007669"/>
    <property type="project" value="UniProtKB-KW"/>
</dbReference>
<keyword evidence="4" id="KW-0233">DNA recombination</keyword>
<dbReference type="AlphaFoldDB" id="A0A398BHD1"/>
<evidence type="ECO:0000256" key="2">
    <source>
        <dbReference type="ARBA" id="ARBA00022908"/>
    </source>
</evidence>
<evidence type="ECO:0000259" key="7">
    <source>
        <dbReference type="PROSITE" id="PS51900"/>
    </source>
</evidence>
<name>A0A398BHD1_9BACI</name>
<evidence type="ECO:0000313" key="9">
    <source>
        <dbReference type="Proteomes" id="UP000266016"/>
    </source>
</evidence>
<dbReference type="InterPro" id="IPR050090">
    <property type="entry name" value="Tyrosine_recombinase_XerCD"/>
</dbReference>
<gene>
    <name evidence="8" type="ORF">D1953_07185</name>
</gene>
<dbReference type="InterPro" id="IPR013762">
    <property type="entry name" value="Integrase-like_cat_sf"/>
</dbReference>
<keyword evidence="9" id="KW-1185">Reference proteome</keyword>
<sequence length="371" mass="42999">MASFRKRGTTWQYRIKYQDPATGKSKEKTKSGFRTKKEAQIEAAEVEKKLYLQQHTIIQNQETILRDWLNEWLEVYGAQCEAGTLITRKRYINKHIIPNLGNYKINQLSKIEYQKFINALIQKGYAKKTVQTIHSIFCTAINKAVELEMLSHNKYRGISIKVENDEEKINYLSREEVDIFMEAAKGSPFHHYIIASILLRTGMRKGEMLALKWDDIDFENKTVSITKTRSDRGIKKPKTKSSIRTIGIDDTMIAELKQYQLWQKKNKVKYGPDYHSSEFLVISPNGKEMGEYGVNKVIDSILKKTKINLHHISPHGLRHTHAVMLLESGADIKFVSERLGHRTINMTADVYVHITKKYEGENLLKLESYLS</sequence>
<dbReference type="InterPro" id="IPR028259">
    <property type="entry name" value="AP2-like_int_N"/>
</dbReference>
<dbReference type="GO" id="GO:0003677">
    <property type="term" value="F:DNA binding"/>
    <property type="evidence" value="ECO:0007669"/>
    <property type="project" value="UniProtKB-UniRule"/>
</dbReference>
<comment type="caution">
    <text evidence="8">The sequence shown here is derived from an EMBL/GenBank/DDBJ whole genome shotgun (WGS) entry which is preliminary data.</text>
</comment>
<dbReference type="Gene3D" id="1.10.443.10">
    <property type="entry name" value="Intergrase catalytic core"/>
    <property type="match status" value="1"/>
</dbReference>
<organism evidence="8 9">
    <name type="scientific">Peribacillus asahii</name>
    <dbReference type="NCBI Taxonomy" id="228899"/>
    <lineage>
        <taxon>Bacteria</taxon>
        <taxon>Bacillati</taxon>
        <taxon>Bacillota</taxon>
        <taxon>Bacilli</taxon>
        <taxon>Bacillales</taxon>
        <taxon>Bacillaceae</taxon>
        <taxon>Peribacillus</taxon>
    </lineage>
</organism>
<dbReference type="Pfam" id="PF00589">
    <property type="entry name" value="Phage_integrase"/>
    <property type="match status" value="1"/>
</dbReference>
<evidence type="ECO:0000256" key="4">
    <source>
        <dbReference type="ARBA" id="ARBA00023172"/>
    </source>
</evidence>
<evidence type="ECO:0000256" key="5">
    <source>
        <dbReference type="PROSITE-ProRule" id="PRU01248"/>
    </source>
</evidence>
<dbReference type="PANTHER" id="PTHR30349:SF64">
    <property type="entry name" value="PROPHAGE INTEGRASE INTD-RELATED"/>
    <property type="match status" value="1"/>
</dbReference>
<feature type="domain" description="Core-binding (CB)" evidence="7">
    <location>
        <begin position="63"/>
        <end position="145"/>
    </location>
</feature>
<feature type="domain" description="Tyr recombinase" evidence="6">
    <location>
        <begin position="167"/>
        <end position="364"/>
    </location>
</feature>
<protein>
    <submittedName>
        <fullName evidence="8">Site-specific integrase</fullName>
    </submittedName>
</protein>
<dbReference type="PROSITE" id="PS51900">
    <property type="entry name" value="CB"/>
    <property type="match status" value="1"/>
</dbReference>
<reference evidence="8 9" key="1">
    <citation type="submission" date="2018-08" db="EMBL/GenBank/DDBJ databases">
        <title>Bacillus jemisoniae sp. nov., Bacillus chryseoplanitiae sp. nov., Bacillus resnikiae sp. nov., and Bacillus frankliniae sp. nov., isolated from Viking spacecraft and associated surfaces.</title>
        <authorList>
            <person name="Seuylemezian A."/>
            <person name="Vaishampayan P."/>
        </authorList>
    </citation>
    <scope>NUCLEOTIDE SEQUENCE [LARGE SCALE GENOMIC DNA]</scope>
    <source>
        <strain evidence="8 9">MA001</strain>
    </source>
</reference>
<dbReference type="Proteomes" id="UP000266016">
    <property type="component" value="Unassembled WGS sequence"/>
</dbReference>
<dbReference type="InterPro" id="IPR044068">
    <property type="entry name" value="CB"/>
</dbReference>
<dbReference type="InterPro" id="IPR011010">
    <property type="entry name" value="DNA_brk_join_enz"/>
</dbReference>
<keyword evidence="3 5" id="KW-0238">DNA-binding</keyword>
<dbReference type="RefSeq" id="WP_119116484.1">
    <property type="nucleotide sequence ID" value="NZ_QWVS01000013.1"/>
</dbReference>
<dbReference type="CDD" id="cd01189">
    <property type="entry name" value="INT_ICEBs1_C_like"/>
    <property type="match status" value="1"/>
</dbReference>
<dbReference type="GO" id="GO:0006310">
    <property type="term" value="P:DNA recombination"/>
    <property type="evidence" value="ECO:0007669"/>
    <property type="project" value="UniProtKB-KW"/>
</dbReference>
<dbReference type="InterPro" id="IPR002104">
    <property type="entry name" value="Integrase_catalytic"/>
</dbReference>
<dbReference type="InterPro" id="IPR010998">
    <property type="entry name" value="Integrase_recombinase_N"/>
</dbReference>
<dbReference type="SUPFAM" id="SSF56349">
    <property type="entry name" value="DNA breaking-rejoining enzymes"/>
    <property type="match status" value="1"/>
</dbReference>
<accession>A0A398BHD1</accession>
<proteinExistence type="inferred from homology"/>
<evidence type="ECO:0000256" key="3">
    <source>
        <dbReference type="ARBA" id="ARBA00023125"/>
    </source>
</evidence>